<dbReference type="RefSeq" id="WP_183952251.1">
    <property type="nucleotide sequence ID" value="NZ_JACIDH010000012.1"/>
</dbReference>
<evidence type="ECO:0000259" key="1">
    <source>
        <dbReference type="Pfam" id="PF00535"/>
    </source>
</evidence>
<dbReference type="SUPFAM" id="SSF53448">
    <property type="entry name" value="Nucleotide-diphospho-sugar transferases"/>
    <property type="match status" value="1"/>
</dbReference>
<dbReference type="Gene3D" id="3.90.550.10">
    <property type="entry name" value="Spore Coat Polysaccharide Biosynthesis Protein SpsA, Chain A"/>
    <property type="match status" value="1"/>
</dbReference>
<dbReference type="Pfam" id="PF00535">
    <property type="entry name" value="Glycos_transf_2"/>
    <property type="match status" value="1"/>
</dbReference>
<reference evidence="2 3" key="1">
    <citation type="submission" date="2020-08" db="EMBL/GenBank/DDBJ databases">
        <title>Genomic Encyclopedia of Type Strains, Phase IV (KMG-IV): sequencing the most valuable type-strain genomes for metagenomic binning, comparative biology and taxonomic classification.</title>
        <authorList>
            <person name="Goeker M."/>
        </authorList>
    </citation>
    <scope>NUCLEOTIDE SEQUENCE [LARGE SCALE GENOMIC DNA]</scope>
    <source>
        <strain evidence="2 3">DSM 19512</strain>
    </source>
</reference>
<sequence length="389" mass="43665">MTAPDDAPLLSILIPTKNRYETLLPVVSEILAKISDPRLQIVICDNSSPRQDVVDTLVASDSRISYHYFSDEISIVDNTERGLDLCQGEYLCFIGDDDLVSPYIMRIVGWLKKIGGDCLIYPPARYWWSSVAFAKESQYLHPGAFWLPKARNGAVRQLDSAFELDRVLKRGGVAYLDLPRLYHGIASKRAVERVMKQFGRTVPGSSPDMALCVALALTNRNHYSIDYPVTVFGASRNSGGGWTAAKKHHGRIEDQKHLPRDILKNWNDNLPRIWTEQIIYPQTIHEVMSRIGRKPNLSYATTYASIAAYEPHVISALIPIASRYLSSNPGQIPKTFFQAALKVAGRIRVSINNRTGIAMPFDLYKFQTVADVMSFSKNIPLPEVVLEIL</sequence>
<dbReference type="InterPro" id="IPR029044">
    <property type="entry name" value="Nucleotide-diphossugar_trans"/>
</dbReference>
<dbReference type="Proteomes" id="UP000538670">
    <property type="component" value="Unassembled WGS sequence"/>
</dbReference>
<evidence type="ECO:0000313" key="3">
    <source>
        <dbReference type="Proteomes" id="UP000538670"/>
    </source>
</evidence>
<dbReference type="GO" id="GO:0016740">
    <property type="term" value="F:transferase activity"/>
    <property type="evidence" value="ECO:0007669"/>
    <property type="project" value="UniProtKB-KW"/>
</dbReference>
<dbReference type="EMBL" id="JACIDH010000012">
    <property type="protein sequence ID" value="MBB3880136.1"/>
    <property type="molecule type" value="Genomic_DNA"/>
</dbReference>
<name>A0A7W6AGG7_9SPHN</name>
<comment type="caution">
    <text evidence="2">The sequence shown here is derived from an EMBL/GenBank/DDBJ whole genome shotgun (WGS) entry which is preliminary data.</text>
</comment>
<organism evidence="2 3">
    <name type="scientific">Sphingomonas pseudosanguinis</name>
    <dbReference type="NCBI Taxonomy" id="413712"/>
    <lineage>
        <taxon>Bacteria</taxon>
        <taxon>Pseudomonadati</taxon>
        <taxon>Pseudomonadota</taxon>
        <taxon>Alphaproteobacteria</taxon>
        <taxon>Sphingomonadales</taxon>
        <taxon>Sphingomonadaceae</taxon>
        <taxon>Sphingomonas</taxon>
    </lineage>
</organism>
<dbReference type="InterPro" id="IPR001173">
    <property type="entry name" value="Glyco_trans_2-like"/>
</dbReference>
<protein>
    <submittedName>
        <fullName evidence="2">Glycosyltransferase involved in cell wall biosynthesis</fullName>
    </submittedName>
</protein>
<keyword evidence="3" id="KW-1185">Reference proteome</keyword>
<dbReference type="AlphaFoldDB" id="A0A7W6AGG7"/>
<accession>A0A7W6AGG7</accession>
<feature type="domain" description="Glycosyltransferase 2-like" evidence="1">
    <location>
        <begin position="11"/>
        <end position="139"/>
    </location>
</feature>
<gene>
    <name evidence="2" type="ORF">GGR48_002579</name>
</gene>
<proteinExistence type="predicted"/>
<evidence type="ECO:0000313" key="2">
    <source>
        <dbReference type="EMBL" id="MBB3880136.1"/>
    </source>
</evidence>
<keyword evidence="2" id="KW-0808">Transferase</keyword>